<dbReference type="Proteomes" id="UP000379480">
    <property type="component" value="Unassembled WGS sequence"/>
</dbReference>
<dbReference type="EMBL" id="CABVHY010000008">
    <property type="protein sequence ID" value="VVN92717.1"/>
    <property type="molecule type" value="Genomic_DNA"/>
</dbReference>
<proteinExistence type="predicted"/>
<reference evidence="1 2" key="1">
    <citation type="submission" date="2019-09" db="EMBL/GenBank/DDBJ databases">
        <authorList>
            <person name="Chandra G."/>
            <person name="Truman W A."/>
        </authorList>
    </citation>
    <scope>NUCLEOTIDE SEQUENCE [LARGE SCALE GENOMIC DNA]</scope>
    <source>
        <strain evidence="1">PS723</strain>
    </source>
</reference>
<accession>A0A5E7BSP5</accession>
<protein>
    <recommendedName>
        <fullName evidence="3">Immunity protein 30 domain-containing protein</fullName>
    </recommendedName>
</protein>
<name>A0A5E7BSP5_PSEFL</name>
<dbReference type="AlphaFoldDB" id="A0A5E7BSP5"/>
<sequence>MTTRHKAQWITEMKDLLSGPRNRAAEEKFCKLVYEPPPNIDSEIVDIIMESFLKPFDSSVMQTFVSALSGIDFEQYYDSYFKILPRLIHKDPNSALCLLNYPGFELKHEHISKIVRMIKKTDPSGALKKDLDYQINYWNLQNDEPWYSIYHFA</sequence>
<organism evidence="1 2">
    <name type="scientific">Pseudomonas fluorescens</name>
    <dbReference type="NCBI Taxonomy" id="294"/>
    <lineage>
        <taxon>Bacteria</taxon>
        <taxon>Pseudomonadati</taxon>
        <taxon>Pseudomonadota</taxon>
        <taxon>Gammaproteobacteria</taxon>
        <taxon>Pseudomonadales</taxon>
        <taxon>Pseudomonadaceae</taxon>
        <taxon>Pseudomonas</taxon>
    </lineage>
</organism>
<gene>
    <name evidence="1" type="ORF">PS723_02004</name>
</gene>
<evidence type="ECO:0000313" key="1">
    <source>
        <dbReference type="EMBL" id="VVN92717.1"/>
    </source>
</evidence>
<evidence type="ECO:0000313" key="2">
    <source>
        <dbReference type="Proteomes" id="UP000379480"/>
    </source>
</evidence>
<evidence type="ECO:0008006" key="3">
    <source>
        <dbReference type="Google" id="ProtNLM"/>
    </source>
</evidence>